<keyword evidence="5 6" id="KW-0653">Protein transport</keyword>
<dbReference type="FunFam" id="1.10.8.60:FF:000115">
    <property type="entry name" value="N-ethylmaleimide-sensitive fusion protein, putative"/>
    <property type="match status" value="1"/>
</dbReference>
<dbReference type="OrthoDB" id="9982946at2759"/>
<comment type="cofactor">
    <cofactor evidence="6">
        <name>Mg(2+)</name>
        <dbReference type="ChEBI" id="CHEBI:18420"/>
    </cofactor>
    <text evidence="6">Binds 1 Mg(2+) ion per subunit.</text>
</comment>
<dbReference type="GO" id="GO:0005795">
    <property type="term" value="C:Golgi stack"/>
    <property type="evidence" value="ECO:0007669"/>
    <property type="project" value="TreeGrafter"/>
</dbReference>
<evidence type="ECO:0000259" key="7">
    <source>
        <dbReference type="SMART" id="SM00382"/>
    </source>
</evidence>
<dbReference type="eggNOG" id="KOG0741">
    <property type="taxonomic scope" value="Eukaryota"/>
</dbReference>
<feature type="domain" description="AAA+ ATPase" evidence="7">
    <location>
        <begin position="252"/>
        <end position="399"/>
    </location>
</feature>
<dbReference type="InterPro" id="IPR009010">
    <property type="entry name" value="Asp_de-COase-like_dom_sf"/>
</dbReference>
<keyword evidence="4 6" id="KW-0067">ATP-binding</keyword>
<dbReference type="GO" id="GO:0006891">
    <property type="term" value="P:intra-Golgi vesicle-mediated transport"/>
    <property type="evidence" value="ECO:0007669"/>
    <property type="project" value="TreeGrafter"/>
</dbReference>
<dbReference type="InterPro" id="IPR039812">
    <property type="entry name" value="Vesicle-fus_ATPase"/>
</dbReference>
<evidence type="ECO:0000256" key="4">
    <source>
        <dbReference type="ARBA" id="ARBA00022840"/>
    </source>
</evidence>
<dbReference type="GO" id="GO:0046872">
    <property type="term" value="F:metal ion binding"/>
    <property type="evidence" value="ECO:0007669"/>
    <property type="project" value="UniProtKB-UniRule"/>
</dbReference>
<dbReference type="Proteomes" id="UP000006671">
    <property type="component" value="Unassembled WGS sequence"/>
</dbReference>
<dbReference type="VEuPathDB" id="AmoebaDB:NAEGRDRAFT_34168"/>
<dbReference type="Gene3D" id="3.10.330.10">
    <property type="match status" value="1"/>
</dbReference>
<dbReference type="InterPro" id="IPR027417">
    <property type="entry name" value="P-loop_NTPase"/>
</dbReference>
<proteinExistence type="inferred from homology"/>
<comment type="function">
    <text evidence="6">Required for vesicle-mediated transport. Catalyzes the fusion of transport vesicles within the Golgi cisternae. Is also required for transport from the endoplasmic reticulum to the Golgi stack. Seems to function as a fusion protein required for the delivery of cargo proteins to all compartments of the Golgi stack independent of vesicle origin.</text>
</comment>
<dbReference type="PROSITE" id="PS00674">
    <property type="entry name" value="AAA"/>
    <property type="match status" value="1"/>
</dbReference>
<dbReference type="SUPFAM" id="SSF52540">
    <property type="entry name" value="P-loop containing nucleoside triphosphate hydrolases"/>
    <property type="match status" value="2"/>
</dbReference>
<dbReference type="InterPro" id="IPR003960">
    <property type="entry name" value="ATPase_AAA_CS"/>
</dbReference>
<protein>
    <recommendedName>
        <fullName evidence="6">Vesicle-fusing ATPase</fullName>
        <ecNumber evidence="6">3.6.4.6</ecNumber>
    </recommendedName>
</protein>
<dbReference type="InParanoid" id="D2VHW8"/>
<dbReference type="SMART" id="SM00382">
    <property type="entry name" value="AAA"/>
    <property type="match status" value="2"/>
</dbReference>
<organism evidence="9">
    <name type="scientific">Naegleria gruberi</name>
    <name type="common">Amoeba</name>
    <dbReference type="NCBI Taxonomy" id="5762"/>
    <lineage>
        <taxon>Eukaryota</taxon>
        <taxon>Discoba</taxon>
        <taxon>Heterolobosea</taxon>
        <taxon>Tetramitia</taxon>
        <taxon>Eutetramitia</taxon>
        <taxon>Vahlkampfiidae</taxon>
        <taxon>Naegleria</taxon>
    </lineage>
</organism>
<dbReference type="EC" id="3.6.4.6" evidence="6"/>
<evidence type="ECO:0000256" key="3">
    <source>
        <dbReference type="ARBA" id="ARBA00022741"/>
    </source>
</evidence>
<dbReference type="InterPro" id="IPR029067">
    <property type="entry name" value="CDC48_domain_2-like_sf"/>
</dbReference>
<dbReference type="GO" id="GO:0005524">
    <property type="term" value="F:ATP binding"/>
    <property type="evidence" value="ECO:0007669"/>
    <property type="project" value="UniProtKB-UniRule"/>
</dbReference>
<keyword evidence="2 6" id="KW-0813">Transport</keyword>
<keyword evidence="9" id="KW-1185">Reference proteome</keyword>
<dbReference type="EMBL" id="GG738872">
    <property type="protein sequence ID" value="EFC43666.1"/>
    <property type="molecule type" value="Genomic_DNA"/>
</dbReference>
<sequence length="768" mass="85776">MIGEPAGVKRLKVTNTPGKNLVATNYAYVNEKEFPEFPIYIRVKDIVLIAQSHPSIEFGSIALNKIQRQSAHLPNNADAECEVFHVPKHNFELSFVLFEIDFISPNTVTDNEVDGKRLIQSFKENYNRHIFIDRQKFVIDFEGNMILVTLKEMEVFDTKTLQTNSGELKEVATMGILTKNTSIRVVKPKTSTVKLTNLPSESAGTTDIFNTQVTFEKLGIGGLDKQLNNVFRRAFASRIYPAEVIAKLGVKHVKGIILFGPPGTGKTLVARQIGKILNCKEPKVINGPEVLNKYVGQSEENIRKLFADAEAEFQEKGDDSQLHLIIFDELDAICKQRGTVRDGTGVQDSIVNQLLSKIDGVNSLNNILIIGMTNRLDMIDEALLRPGRFEVQMEIGLPDENGRLQILKIHTREMSKNQYLADDINFEYLAKTTKNFSGAEIEGLVKSAASFALNRQIDLQNKKKFDEKNIKVTGADFEMALTEVKPAFGVSTDELEAYLNQGLINYGEPFQKLMNTCKSFIRQVETSSRTNLLSILLSGTTGTGKTTIASHLAVESGFPYVKIISADKMVGYSEQTICTQINKIFHDAYKSPLSIIVVDSIERLIQLVHIGPRFSNLILQALLVLIKKPPPAGRKLLVVGTTSMADILDSLEITRMFNVTVDVPSLSSRQDISNICLSSGCFNLDSDQDRETMKNIMGLIPNQIPVKKLLLVTEMAHTRTDMDEADADESQRRVTVEKFAQSLRDCGVYDRKLPIPLTMQEEDSEDEE</sequence>
<evidence type="ECO:0000256" key="5">
    <source>
        <dbReference type="ARBA" id="ARBA00022927"/>
    </source>
</evidence>
<dbReference type="GO" id="GO:0043001">
    <property type="term" value="P:Golgi to plasma membrane protein transport"/>
    <property type="evidence" value="ECO:0007669"/>
    <property type="project" value="TreeGrafter"/>
</dbReference>
<evidence type="ECO:0000256" key="6">
    <source>
        <dbReference type="RuleBase" id="RU367045"/>
    </source>
</evidence>
<comment type="subcellular location">
    <subcellularLocation>
        <location evidence="6">Cytoplasm</location>
    </subcellularLocation>
</comment>
<dbReference type="GeneID" id="8847642"/>
<keyword evidence="6" id="KW-0931">ER-Golgi transport</keyword>
<dbReference type="Gene3D" id="3.40.50.300">
    <property type="entry name" value="P-loop containing nucleotide triphosphate hydrolases"/>
    <property type="match status" value="2"/>
</dbReference>
<dbReference type="GO" id="GO:0035494">
    <property type="term" value="P:SNARE complex disassembly"/>
    <property type="evidence" value="ECO:0007669"/>
    <property type="project" value="InterPro"/>
</dbReference>
<evidence type="ECO:0000256" key="1">
    <source>
        <dbReference type="ARBA" id="ARBA00006914"/>
    </source>
</evidence>
<name>D2VHW8_NAEGR</name>
<dbReference type="STRING" id="5762.D2VHW8"/>
<dbReference type="InterPro" id="IPR003593">
    <property type="entry name" value="AAA+_ATPase"/>
</dbReference>
<keyword evidence="6" id="KW-0479">Metal-binding</keyword>
<dbReference type="FunFam" id="3.40.50.300:FF:000166">
    <property type="entry name" value="vesicle-fusing ATPase isoform X1"/>
    <property type="match status" value="1"/>
</dbReference>
<reference evidence="8 9" key="1">
    <citation type="journal article" date="2010" name="Cell">
        <title>The genome of Naegleria gruberi illuminates early eukaryotic versatility.</title>
        <authorList>
            <person name="Fritz-Laylin L.K."/>
            <person name="Prochnik S.E."/>
            <person name="Ginger M.L."/>
            <person name="Dacks J.B."/>
            <person name="Carpenter M.L."/>
            <person name="Field M.C."/>
            <person name="Kuo A."/>
            <person name="Paredez A."/>
            <person name="Chapman J."/>
            <person name="Pham J."/>
            <person name="Shu S."/>
            <person name="Neupane R."/>
            <person name="Cipriano M."/>
            <person name="Mancuso J."/>
            <person name="Tu H."/>
            <person name="Salamov A."/>
            <person name="Lindquist E."/>
            <person name="Shapiro H."/>
            <person name="Lucas S."/>
            <person name="Grigoriev I.V."/>
            <person name="Cande W.Z."/>
            <person name="Fulton C."/>
            <person name="Rokhsar D.S."/>
            <person name="Dawson S.C."/>
        </authorList>
    </citation>
    <scope>NUCLEOTIDE SEQUENCE [LARGE SCALE GENOMIC DNA]</scope>
    <source>
        <strain evidence="8 9">NEG-M</strain>
    </source>
</reference>
<dbReference type="InterPro" id="IPR041569">
    <property type="entry name" value="AAA_lid_3"/>
</dbReference>
<comment type="similarity">
    <text evidence="1 6">Belongs to the AAA ATPase family.</text>
</comment>
<dbReference type="InterPro" id="IPR003959">
    <property type="entry name" value="ATPase_AAA_core"/>
</dbReference>
<feature type="domain" description="AAA+ ATPase" evidence="7">
    <location>
        <begin position="531"/>
        <end position="667"/>
    </location>
</feature>
<dbReference type="GO" id="GO:0016887">
    <property type="term" value="F:ATP hydrolysis activity"/>
    <property type="evidence" value="ECO:0007669"/>
    <property type="project" value="InterPro"/>
</dbReference>
<dbReference type="PANTHER" id="PTHR23078:SF3">
    <property type="entry name" value="VESICLE-FUSING ATPASE"/>
    <property type="match status" value="1"/>
</dbReference>
<dbReference type="Gene3D" id="1.10.8.60">
    <property type="match status" value="1"/>
</dbReference>
<dbReference type="FunCoup" id="D2VHW8">
    <property type="interactions" value="397"/>
</dbReference>
<accession>D2VHW8</accession>
<evidence type="ECO:0000256" key="2">
    <source>
        <dbReference type="ARBA" id="ARBA00022448"/>
    </source>
</evidence>
<comment type="catalytic activity">
    <reaction evidence="6">
        <text>ATP + H2O = ADP + phosphate + H(+)</text>
        <dbReference type="Rhea" id="RHEA:13065"/>
        <dbReference type="ChEBI" id="CHEBI:15377"/>
        <dbReference type="ChEBI" id="CHEBI:15378"/>
        <dbReference type="ChEBI" id="CHEBI:30616"/>
        <dbReference type="ChEBI" id="CHEBI:43474"/>
        <dbReference type="ChEBI" id="CHEBI:456216"/>
        <dbReference type="EC" id="3.6.4.6"/>
    </reaction>
</comment>
<dbReference type="KEGG" id="ngr:NAEGRDRAFT_34168"/>
<dbReference type="AlphaFoldDB" id="D2VHW8"/>
<dbReference type="OMA" id="VINWGTP"/>
<keyword evidence="6" id="KW-0963">Cytoplasm</keyword>
<dbReference type="RefSeq" id="XP_002676410.1">
    <property type="nucleotide sequence ID" value="XM_002676364.1"/>
</dbReference>
<keyword evidence="6" id="KW-0378">Hydrolase</keyword>
<evidence type="ECO:0000313" key="8">
    <source>
        <dbReference type="EMBL" id="EFC43666.1"/>
    </source>
</evidence>
<dbReference type="Gene3D" id="2.40.40.20">
    <property type="match status" value="1"/>
</dbReference>
<dbReference type="PANTHER" id="PTHR23078">
    <property type="entry name" value="VESICULAR-FUSION PROTEIN NSF"/>
    <property type="match status" value="1"/>
</dbReference>
<dbReference type="FunFam" id="3.40.50.300:FF:000187">
    <property type="entry name" value="Vesicular-fusion ATPase SEC18"/>
    <property type="match status" value="1"/>
</dbReference>
<dbReference type="Pfam" id="PF00004">
    <property type="entry name" value="AAA"/>
    <property type="match status" value="2"/>
</dbReference>
<gene>
    <name evidence="8" type="ORF">NAEGRDRAFT_34168</name>
</gene>
<dbReference type="Pfam" id="PF17862">
    <property type="entry name" value="AAA_lid_3"/>
    <property type="match status" value="1"/>
</dbReference>
<dbReference type="SUPFAM" id="SSF50692">
    <property type="entry name" value="ADC-like"/>
    <property type="match status" value="1"/>
</dbReference>
<keyword evidence="3 6" id="KW-0547">Nucleotide-binding</keyword>
<evidence type="ECO:0000313" key="9">
    <source>
        <dbReference type="Proteomes" id="UP000006671"/>
    </source>
</evidence>
<keyword evidence="6" id="KW-0460">Magnesium</keyword>
<dbReference type="SUPFAM" id="SSF54585">
    <property type="entry name" value="Cdc48 domain 2-like"/>
    <property type="match status" value="1"/>
</dbReference>